<reference evidence="2" key="1">
    <citation type="journal article" date="2016" name="Sci. Rep.">
        <title>Molecular characterization of firefly nuptial gifts: a multi-omics approach sheds light on postcopulatory sexual selection.</title>
        <authorList>
            <person name="Al-Wathiqui N."/>
            <person name="Fallon T.R."/>
            <person name="South A."/>
            <person name="Weng J.K."/>
            <person name="Lewis S.M."/>
        </authorList>
    </citation>
    <scope>NUCLEOTIDE SEQUENCE</scope>
</reference>
<dbReference type="Pfam" id="PF11901">
    <property type="entry name" value="DM9"/>
    <property type="match status" value="1"/>
</dbReference>
<accession>A0A1Y1MLL4</accession>
<evidence type="ECO:0000313" key="2">
    <source>
        <dbReference type="EMBL" id="JAV86574.1"/>
    </source>
</evidence>
<dbReference type="AlphaFoldDB" id="A0A1Y1MLL4"/>
<keyword evidence="1" id="KW-0732">Signal</keyword>
<sequence length="202" mass="22634">MLSTSFESSKAMILSAGILLLVGIVNCVPFKPYEFNAAPPGYYWREYDGTIPTDAVPGGSDKDGNLTYVGQIYMKDYGLLPATITRGSTVAVSSSQGITVQTEKDVKILCSMEQYMFKWIVTKTGEEHLFTVDCPLVKGGSETNQTIHIGRVMYEGATIIGRVFSYWEIHKGLWIPYNGQQKNFNSYEILTFNCQRYFIANK</sequence>
<dbReference type="InterPro" id="IPR006616">
    <property type="entry name" value="DM9_repeat"/>
</dbReference>
<name>A0A1Y1MLL4_PHOPY</name>
<organism evidence="2">
    <name type="scientific">Photinus pyralis</name>
    <name type="common">Common eastern firefly</name>
    <name type="synonym">Lampyris pyralis</name>
    <dbReference type="NCBI Taxonomy" id="7054"/>
    <lineage>
        <taxon>Eukaryota</taxon>
        <taxon>Metazoa</taxon>
        <taxon>Ecdysozoa</taxon>
        <taxon>Arthropoda</taxon>
        <taxon>Hexapoda</taxon>
        <taxon>Insecta</taxon>
        <taxon>Pterygota</taxon>
        <taxon>Neoptera</taxon>
        <taxon>Endopterygota</taxon>
        <taxon>Coleoptera</taxon>
        <taxon>Polyphaga</taxon>
        <taxon>Elateriformia</taxon>
        <taxon>Elateroidea</taxon>
        <taxon>Lampyridae</taxon>
        <taxon>Lampyrinae</taxon>
        <taxon>Photinus</taxon>
    </lineage>
</organism>
<feature type="signal peptide" evidence="1">
    <location>
        <begin position="1"/>
        <end position="27"/>
    </location>
</feature>
<feature type="chain" id="PRO_5012688626" evidence="1">
    <location>
        <begin position="28"/>
        <end position="202"/>
    </location>
</feature>
<protein>
    <submittedName>
        <fullName evidence="2">Uncharacterized protein</fullName>
    </submittedName>
</protein>
<dbReference type="SMART" id="SM00696">
    <property type="entry name" value="DM9"/>
    <property type="match status" value="1"/>
</dbReference>
<dbReference type="PANTHER" id="PTHR31649">
    <property type="entry name" value="AGAP009604-PA"/>
    <property type="match status" value="1"/>
</dbReference>
<dbReference type="PANTHER" id="PTHR31649:SF10">
    <property type="entry name" value="IP19903P-RELATED"/>
    <property type="match status" value="1"/>
</dbReference>
<proteinExistence type="predicted"/>
<dbReference type="EMBL" id="GEZM01027936">
    <property type="protein sequence ID" value="JAV86574.1"/>
    <property type="molecule type" value="Transcribed_RNA"/>
</dbReference>
<evidence type="ECO:0000256" key="1">
    <source>
        <dbReference type="SAM" id="SignalP"/>
    </source>
</evidence>